<dbReference type="EMBL" id="FOLO01000075">
    <property type="protein sequence ID" value="SFD62198.1"/>
    <property type="molecule type" value="Genomic_DNA"/>
</dbReference>
<name>A0A1I1TY29_9GAMM</name>
<keyword evidence="2" id="KW-1185">Reference proteome</keyword>
<dbReference type="Proteomes" id="UP000198862">
    <property type="component" value="Unassembled WGS sequence"/>
</dbReference>
<evidence type="ECO:0000313" key="1">
    <source>
        <dbReference type="EMBL" id="SFD62198.1"/>
    </source>
</evidence>
<gene>
    <name evidence="1" type="ORF">SAMN02745724_05005</name>
</gene>
<sequence length="170" mass="19503">MFSIESCSLPDNALLNRYHQNGAYTDCFCTDMPHMVTHSQYVHAFYTTSVFKLERSILKWVVSKPSSDAQVALLAKGETDIFAAWSVENRCDNQLLLCDYQKRTRSWLMIKHVKSERGIQTRLYFGSAVVPIKNNKTGRSSFGLGFHILSWFHKIYSVVLLRSAKSSLIR</sequence>
<evidence type="ECO:0000313" key="2">
    <source>
        <dbReference type="Proteomes" id="UP000198862"/>
    </source>
</evidence>
<proteinExistence type="predicted"/>
<protein>
    <submittedName>
        <fullName evidence="1">Uncharacterized protein</fullName>
    </submittedName>
</protein>
<dbReference type="AlphaFoldDB" id="A0A1I1TY29"/>
<accession>A0A1I1TY29</accession>
<reference evidence="1 2" key="1">
    <citation type="submission" date="2016-10" db="EMBL/GenBank/DDBJ databases">
        <authorList>
            <person name="de Groot N.N."/>
        </authorList>
    </citation>
    <scope>NUCLEOTIDE SEQUENCE [LARGE SCALE GENOMIC DNA]</scope>
    <source>
        <strain evidence="1 2">DSM 6059</strain>
    </source>
</reference>
<dbReference type="RefSeq" id="WP_218156558.1">
    <property type="nucleotide sequence ID" value="NZ_FOLO01000075.1"/>
</dbReference>
<organism evidence="1 2">
    <name type="scientific">Pseudoalteromonas denitrificans DSM 6059</name>
    <dbReference type="NCBI Taxonomy" id="1123010"/>
    <lineage>
        <taxon>Bacteria</taxon>
        <taxon>Pseudomonadati</taxon>
        <taxon>Pseudomonadota</taxon>
        <taxon>Gammaproteobacteria</taxon>
        <taxon>Alteromonadales</taxon>
        <taxon>Pseudoalteromonadaceae</taxon>
        <taxon>Pseudoalteromonas</taxon>
    </lineage>
</organism>